<comment type="caution">
    <text evidence="3">The sequence shown here is derived from an EMBL/GenBank/DDBJ whole genome shotgun (WGS) entry which is preliminary data.</text>
</comment>
<evidence type="ECO:0000256" key="1">
    <source>
        <dbReference type="SAM" id="MobiDB-lite"/>
    </source>
</evidence>
<evidence type="ECO:0008006" key="5">
    <source>
        <dbReference type="Google" id="ProtNLM"/>
    </source>
</evidence>
<dbReference type="PANTHER" id="PTHR37947:SF1">
    <property type="entry name" value="BLL2462 PROTEIN"/>
    <property type="match status" value="1"/>
</dbReference>
<dbReference type="PANTHER" id="PTHR37947">
    <property type="entry name" value="BLL2462 PROTEIN"/>
    <property type="match status" value="1"/>
</dbReference>
<dbReference type="Gene3D" id="3.40.50.410">
    <property type="entry name" value="von Willebrand factor, type A domain"/>
    <property type="match status" value="1"/>
</dbReference>
<dbReference type="eggNOG" id="COG2304">
    <property type="taxonomic scope" value="Bacteria"/>
</dbReference>
<organism evidence="3 4">
    <name type="scientific">Chthoniobacter flavus Ellin428</name>
    <dbReference type="NCBI Taxonomy" id="497964"/>
    <lineage>
        <taxon>Bacteria</taxon>
        <taxon>Pseudomonadati</taxon>
        <taxon>Verrucomicrobiota</taxon>
        <taxon>Spartobacteria</taxon>
        <taxon>Chthoniobacterales</taxon>
        <taxon>Chthoniobacteraceae</taxon>
        <taxon>Chthoniobacter</taxon>
    </lineage>
</organism>
<dbReference type="Gene3D" id="3.40.50.880">
    <property type="match status" value="1"/>
</dbReference>
<dbReference type="AlphaFoldDB" id="B4DCC2"/>
<dbReference type="InterPro" id="IPR036465">
    <property type="entry name" value="vWFA_dom_sf"/>
</dbReference>
<feature type="transmembrane region" description="Helical" evidence="2">
    <location>
        <begin position="619"/>
        <end position="639"/>
    </location>
</feature>
<name>B4DCC2_9BACT</name>
<evidence type="ECO:0000313" key="3">
    <source>
        <dbReference type="EMBL" id="EDY15911.1"/>
    </source>
</evidence>
<evidence type="ECO:0000313" key="4">
    <source>
        <dbReference type="Proteomes" id="UP000005824"/>
    </source>
</evidence>
<keyword evidence="2" id="KW-1133">Transmembrane helix</keyword>
<dbReference type="InterPro" id="IPR029062">
    <property type="entry name" value="Class_I_gatase-like"/>
</dbReference>
<dbReference type="SUPFAM" id="SSF53300">
    <property type="entry name" value="vWA-like"/>
    <property type="match status" value="1"/>
</dbReference>
<dbReference type="STRING" id="497964.CfE428DRAFT_6563"/>
<keyword evidence="2" id="KW-0812">Transmembrane</keyword>
<keyword evidence="2" id="KW-0472">Membrane</keyword>
<keyword evidence="4" id="KW-1185">Reference proteome</keyword>
<dbReference type="EMBL" id="ABVL01000047">
    <property type="protein sequence ID" value="EDY15911.1"/>
    <property type="molecule type" value="Genomic_DNA"/>
</dbReference>
<dbReference type="Proteomes" id="UP000005824">
    <property type="component" value="Unassembled WGS sequence"/>
</dbReference>
<protein>
    <recommendedName>
        <fullName evidence="5">Glutamine amidotransferase domain-containing protein</fullName>
    </recommendedName>
</protein>
<feature type="region of interest" description="Disordered" evidence="1">
    <location>
        <begin position="1"/>
        <end position="26"/>
    </location>
</feature>
<dbReference type="InParanoid" id="B4DCC2"/>
<evidence type="ECO:0000256" key="2">
    <source>
        <dbReference type="SAM" id="Phobius"/>
    </source>
</evidence>
<sequence length="646" mass="70765">MMTSDVIDAKQPANDPKTRADAAKPLVDPATWREIAKRMDVVVEPFSSGEQPPEEGTDIGAALAQVAEKHPRLEGVVLITDGDWNTGQPPAQAALRLRMRQTPVFAVPMGAETRLPDVALTSFDVPTFAVAGKPLRVPFTIESSLPHDEAATLEMKSSNGEIVTKEVVIPAMSRLQDVMTWKPEKPGDMKLTLTVPKTGGERNLDNNSMEAPLSVRKEQLHVLVVESFPRWEYRYLRNALERDPGVEVHCVLFHPDLGKTGVGRSYLPAMPKEEELTKYDVVFLGDVGTEKGQLTAEQCTALQKLVRDQAGGLVFLPGFRGFEESLGSTALGDLLPIIWDTTQPHGWGTATPGKFTLTESGAHSLLTKLEDTDEASARVWQNLPGFEWYAPAERAKAGAEVLATHGTETNRFGRVPLIVTKTYGAGKILFMGTDGAWRWRRGVEDLYHYRFWGQVVRWMAYQRNMSQGDKMRLFYAPDRPRTGSVLTLNANVISLSGEPLRDGAVIAQITAPSGKTATVRLNPAGTDAWGLFTGVYTPNEPGEYKVRLSCADAGSAMDSSISVQGLARERVGEPAKFDVLREIAQLTHGRMIDNADPAALTSAVAALPLPEMSERRVQIWAHPLWAGFLCLLMGVFWAGRKAAGLF</sequence>
<gene>
    <name evidence="3" type="ORF">CfE428DRAFT_6563</name>
</gene>
<dbReference type="eggNOG" id="COG5426">
    <property type="taxonomic scope" value="Bacteria"/>
</dbReference>
<dbReference type="RefSeq" id="WP_006983880.1">
    <property type="nucleotide sequence ID" value="NZ_ABVL01000047.1"/>
</dbReference>
<dbReference type="SUPFAM" id="SSF52317">
    <property type="entry name" value="Class I glutamine amidotransferase-like"/>
    <property type="match status" value="1"/>
</dbReference>
<accession>B4DCC2</accession>
<proteinExistence type="predicted"/>
<reference evidence="3 4" key="1">
    <citation type="journal article" date="2011" name="J. Bacteriol.">
        <title>Genome sequence of Chthoniobacter flavus Ellin428, an aerobic heterotrophic soil bacterium.</title>
        <authorList>
            <person name="Kant R."/>
            <person name="van Passel M.W."/>
            <person name="Palva A."/>
            <person name="Lucas S."/>
            <person name="Lapidus A."/>
            <person name="Glavina Del Rio T."/>
            <person name="Dalin E."/>
            <person name="Tice H."/>
            <person name="Bruce D."/>
            <person name="Goodwin L."/>
            <person name="Pitluck S."/>
            <person name="Larimer F.W."/>
            <person name="Land M.L."/>
            <person name="Hauser L."/>
            <person name="Sangwan P."/>
            <person name="de Vos W.M."/>
            <person name="Janssen P.H."/>
            <person name="Smidt H."/>
        </authorList>
    </citation>
    <scope>NUCLEOTIDE SEQUENCE [LARGE SCALE GENOMIC DNA]</scope>
    <source>
        <strain evidence="3 4">Ellin428</strain>
    </source>
</reference>